<protein>
    <submittedName>
        <fullName evidence="1">Uncharacterized protein</fullName>
    </submittedName>
</protein>
<dbReference type="PANTHER" id="PTHR31902:SF14">
    <property type="entry name" value="ACTIN PATCHES DISTAL PROTEIN 1"/>
    <property type="match status" value="1"/>
</dbReference>
<dbReference type="SUPFAM" id="SSF52833">
    <property type="entry name" value="Thioredoxin-like"/>
    <property type="match status" value="1"/>
</dbReference>
<name>A0AAD3T987_NEPGR</name>
<dbReference type="Proteomes" id="UP001279734">
    <property type="component" value="Unassembled WGS sequence"/>
</dbReference>
<dbReference type="Pfam" id="PF06999">
    <property type="entry name" value="Suc_Fer-like"/>
    <property type="match status" value="1"/>
</dbReference>
<keyword evidence="2" id="KW-1185">Reference proteome</keyword>
<dbReference type="PANTHER" id="PTHR31902">
    <property type="entry name" value="ACTIN PATCHES DISTAL PROTEIN 1"/>
    <property type="match status" value="1"/>
</dbReference>
<organism evidence="1 2">
    <name type="scientific">Nepenthes gracilis</name>
    <name type="common">Slender pitcher plant</name>
    <dbReference type="NCBI Taxonomy" id="150966"/>
    <lineage>
        <taxon>Eukaryota</taxon>
        <taxon>Viridiplantae</taxon>
        <taxon>Streptophyta</taxon>
        <taxon>Embryophyta</taxon>
        <taxon>Tracheophyta</taxon>
        <taxon>Spermatophyta</taxon>
        <taxon>Magnoliopsida</taxon>
        <taxon>eudicotyledons</taxon>
        <taxon>Gunneridae</taxon>
        <taxon>Pentapetalae</taxon>
        <taxon>Caryophyllales</taxon>
        <taxon>Nepenthaceae</taxon>
        <taxon>Nepenthes</taxon>
    </lineage>
</organism>
<reference evidence="1" key="1">
    <citation type="submission" date="2023-05" db="EMBL/GenBank/DDBJ databases">
        <title>Nepenthes gracilis genome sequencing.</title>
        <authorList>
            <person name="Fukushima K."/>
        </authorList>
    </citation>
    <scope>NUCLEOTIDE SEQUENCE</scope>
    <source>
        <strain evidence="1">SING2019-196</strain>
    </source>
</reference>
<dbReference type="InterPro" id="IPR036249">
    <property type="entry name" value="Thioredoxin-like_sf"/>
</dbReference>
<accession>A0AAD3T987</accession>
<evidence type="ECO:0000313" key="1">
    <source>
        <dbReference type="EMBL" id="GMH24362.1"/>
    </source>
</evidence>
<evidence type="ECO:0000313" key="2">
    <source>
        <dbReference type="Proteomes" id="UP001279734"/>
    </source>
</evidence>
<dbReference type="AlphaFoldDB" id="A0AAD3T987"/>
<dbReference type="EMBL" id="BSYO01000027">
    <property type="protein sequence ID" value="GMH24362.1"/>
    <property type="molecule type" value="Genomic_DNA"/>
</dbReference>
<dbReference type="Gene3D" id="3.40.30.10">
    <property type="entry name" value="Glutaredoxin"/>
    <property type="match status" value="1"/>
</dbReference>
<sequence length="150" mass="17083">MEAEITTVAFVGLLCLRDSKKRLDYMVYREKCQYVYVAPDGVPILLEQHTIKGDIVEQLWSRDRRYGVCGPPLVTRFKKEVESYGLQENVSFSPCRDIGGHKYAGNVIIFGSNTDGLVIGHRYGHVALDDIPALLEQHIMKGEIVEQLWR</sequence>
<gene>
    <name evidence="1" type="ORF">Nepgr_026205</name>
</gene>
<proteinExistence type="predicted"/>
<dbReference type="InterPro" id="IPR009737">
    <property type="entry name" value="Aim32/Apd1-like"/>
</dbReference>
<comment type="caution">
    <text evidence="1">The sequence shown here is derived from an EMBL/GenBank/DDBJ whole genome shotgun (WGS) entry which is preliminary data.</text>
</comment>